<evidence type="ECO:0000313" key="5">
    <source>
        <dbReference type="Proteomes" id="UP001232536"/>
    </source>
</evidence>
<dbReference type="EMBL" id="JAUQYP010000001">
    <property type="protein sequence ID" value="MDO8106117.1"/>
    <property type="molecule type" value="Genomic_DNA"/>
</dbReference>
<dbReference type="RefSeq" id="WP_304599808.1">
    <property type="nucleotide sequence ID" value="NZ_JAUQYP010000001.1"/>
</dbReference>
<accession>A0ABT9D5P5</accession>
<name>A0ABT9D5P5_9CELL</name>
<evidence type="ECO:0000256" key="3">
    <source>
        <dbReference type="SAM" id="MobiDB-lite"/>
    </source>
</evidence>
<dbReference type="InterPro" id="IPR005648">
    <property type="entry name" value="FlgD"/>
</dbReference>
<dbReference type="Proteomes" id="UP001232536">
    <property type="component" value="Unassembled WGS sequence"/>
</dbReference>
<dbReference type="Pfam" id="PF03963">
    <property type="entry name" value="FlgD"/>
    <property type="match status" value="1"/>
</dbReference>
<evidence type="ECO:0000313" key="4">
    <source>
        <dbReference type="EMBL" id="MDO8106117.1"/>
    </source>
</evidence>
<comment type="caution">
    <text evidence="4">The sequence shown here is derived from an EMBL/GenBank/DDBJ whole genome shotgun (WGS) entry which is preliminary data.</text>
</comment>
<gene>
    <name evidence="4" type="ORF">Q6348_02770</name>
</gene>
<reference evidence="4 5" key="1">
    <citation type="submission" date="2023-07" db="EMBL/GenBank/DDBJ databases">
        <title>Description of novel actinomycetes strains, isolated from tidal flat sediment.</title>
        <authorList>
            <person name="Lu C."/>
        </authorList>
    </citation>
    <scope>NUCLEOTIDE SEQUENCE [LARGE SCALE GENOMIC DNA]</scope>
    <source>
        <strain evidence="4 5">SYSU T00b441</strain>
    </source>
</reference>
<keyword evidence="5" id="KW-1185">Reference proteome</keyword>
<evidence type="ECO:0000256" key="1">
    <source>
        <dbReference type="ARBA" id="ARBA00010577"/>
    </source>
</evidence>
<keyword evidence="4" id="KW-0966">Cell projection</keyword>
<feature type="region of interest" description="Disordered" evidence="3">
    <location>
        <begin position="136"/>
        <end position="163"/>
    </location>
</feature>
<evidence type="ECO:0000256" key="2">
    <source>
        <dbReference type="ARBA" id="ARBA00022795"/>
    </source>
</evidence>
<comment type="similarity">
    <text evidence="1">Belongs to the FlgD family.</text>
</comment>
<keyword evidence="4" id="KW-0282">Flagellum</keyword>
<proteinExistence type="inferred from homology"/>
<feature type="compositionally biased region" description="Low complexity" evidence="3">
    <location>
        <begin position="144"/>
        <end position="163"/>
    </location>
</feature>
<organism evidence="4 5">
    <name type="scientific">Actinotalea lenta</name>
    <dbReference type="NCBI Taxonomy" id="3064654"/>
    <lineage>
        <taxon>Bacteria</taxon>
        <taxon>Bacillati</taxon>
        <taxon>Actinomycetota</taxon>
        <taxon>Actinomycetes</taxon>
        <taxon>Micrococcales</taxon>
        <taxon>Cellulomonadaceae</taxon>
        <taxon>Actinotalea</taxon>
    </lineage>
</organism>
<sequence>MIDGATAATSASTSLYAGSTPAAAPKTQMDQQSFLTLLVAQLKNQDPSSPLDTNEMMAQSTQLASMEQLTTLADTTRESFALQMRIAATGLVGQQVSYTDSDGVTHTDVASGVSFAGKTPMVTVGDATVPLDSVRSIGTVAPESTSGSSSSGSSDTQTSTPAA</sequence>
<keyword evidence="4" id="KW-0969">Cilium</keyword>
<keyword evidence="2" id="KW-1005">Bacterial flagellum biogenesis</keyword>
<protein>
    <submittedName>
        <fullName evidence="4">Flagellar hook capping FlgD N-terminal domain-containing protein</fullName>
    </submittedName>
</protein>